<keyword evidence="1" id="KW-0812">Transmembrane</keyword>
<evidence type="ECO:0000256" key="1">
    <source>
        <dbReference type="SAM" id="Phobius"/>
    </source>
</evidence>
<feature type="transmembrane region" description="Helical" evidence="1">
    <location>
        <begin position="193"/>
        <end position="214"/>
    </location>
</feature>
<name>A0A0F6SHF1_9BACT</name>
<evidence type="ECO:0000313" key="2">
    <source>
        <dbReference type="EMBL" id="AKF10334.1"/>
    </source>
</evidence>
<proteinExistence type="predicted"/>
<organism evidence="2 3">
    <name type="scientific">Sandaracinus amylolyticus</name>
    <dbReference type="NCBI Taxonomy" id="927083"/>
    <lineage>
        <taxon>Bacteria</taxon>
        <taxon>Pseudomonadati</taxon>
        <taxon>Myxococcota</taxon>
        <taxon>Polyangia</taxon>
        <taxon>Polyangiales</taxon>
        <taxon>Sandaracinaceae</taxon>
        <taxon>Sandaracinus</taxon>
    </lineage>
</organism>
<gene>
    <name evidence="2" type="ORF">DB32_007483</name>
</gene>
<feature type="transmembrane region" description="Helical" evidence="1">
    <location>
        <begin position="235"/>
        <end position="256"/>
    </location>
</feature>
<keyword evidence="3" id="KW-1185">Reference proteome</keyword>
<feature type="transmembrane region" description="Helical" evidence="1">
    <location>
        <begin position="268"/>
        <end position="288"/>
    </location>
</feature>
<dbReference type="EMBL" id="CP011125">
    <property type="protein sequence ID" value="AKF10334.1"/>
    <property type="molecule type" value="Genomic_DNA"/>
</dbReference>
<protein>
    <submittedName>
        <fullName evidence="2">Uncharacterized protein</fullName>
    </submittedName>
</protein>
<feature type="transmembrane region" description="Helical" evidence="1">
    <location>
        <begin position="358"/>
        <end position="376"/>
    </location>
</feature>
<sequence length="391" mass="43036">MGTARASWLRMAQPALFAGDPFDRILNALDPRAGPKRRVVERCAAIVLIAWAPLAVASYAEGTFRGAPGSFASDILVHVRLLVSVPLLMIGEHAVARRFGAALEHLERAGLVPEDRRAAYRAAIASVERLHRAVWPDVVLVGLVAAFAVDDITAGRLERWMQPALVPGATLSLAGAWDLCFSLPVYRFLVGRWLWHFALWFLLLARVARVPLRLEATHPDRMAGLRFLSDAHESLAWLVLALSCTLAASLIMLLRHTGEAVDALDPTVLLFCIAAPLLAVSPMTVFAWPLERARRERHDDYGVAAADLSRRYVAKHIAGRSATPFPVDADEPSTHIDMSSSFQNCIDMRRAPVRRTTLILLFACAAVPMLAVYLQQLPMVEIVKRLRGLMG</sequence>
<dbReference type="KEGG" id="samy:DB32_007483"/>
<reference evidence="2 3" key="1">
    <citation type="submission" date="2015-03" db="EMBL/GenBank/DDBJ databases">
        <title>Genome assembly of Sandaracinus amylolyticus DSM 53668.</title>
        <authorList>
            <person name="Sharma G."/>
            <person name="Subramanian S."/>
        </authorList>
    </citation>
    <scope>NUCLEOTIDE SEQUENCE [LARGE SCALE GENOMIC DNA]</scope>
    <source>
        <strain evidence="2 3">DSM 53668</strain>
    </source>
</reference>
<keyword evidence="1" id="KW-0472">Membrane</keyword>
<evidence type="ECO:0000313" key="3">
    <source>
        <dbReference type="Proteomes" id="UP000034883"/>
    </source>
</evidence>
<keyword evidence="1" id="KW-1133">Transmembrane helix</keyword>
<dbReference type="AlphaFoldDB" id="A0A0F6SHF1"/>
<accession>A0A0F6SHF1</accession>
<dbReference type="Proteomes" id="UP000034883">
    <property type="component" value="Chromosome"/>
</dbReference>